<proteinExistence type="predicted"/>
<gene>
    <name evidence="2" type="ORF">AAF712_013436</name>
</gene>
<sequence>MSSSLQPKVRLLPSPNLLPELNFLFVPSAASSIKIHDSQGDADPVNSQPQAPAKPSAPPTDAFVPINIIKHFASKVKSLPKSVATAKKDHPLSAYSGSCTPEKHTAGIADEDLWPHFNRPLINLIPTGDHNTQKHLVLRGKYGLDGFLKFIQHLAYSHKMDTAVLEPKLECLMGIMDLIVATKGKAPEQSAAVKPPKKCKNDPSTSTNTAPAKKSKAPLEIPDLVSPMCIILFFTSVCRNENLPESDFMSAWEDLKTSQKEKVKKFQELSQKKNAGAGRKKIGSGRKSASAGQNTEITAEQINEAGGLKDVSV</sequence>
<feature type="region of interest" description="Disordered" evidence="1">
    <location>
        <begin position="36"/>
        <end position="60"/>
    </location>
</feature>
<evidence type="ECO:0000313" key="2">
    <source>
        <dbReference type="EMBL" id="KAL0059795.1"/>
    </source>
</evidence>
<dbReference type="Proteomes" id="UP001437256">
    <property type="component" value="Unassembled WGS sequence"/>
</dbReference>
<dbReference type="EMBL" id="JBBXMP010000206">
    <property type="protein sequence ID" value="KAL0059795.1"/>
    <property type="molecule type" value="Genomic_DNA"/>
</dbReference>
<feature type="compositionally biased region" description="Polar residues" evidence="1">
    <location>
        <begin position="290"/>
        <end position="301"/>
    </location>
</feature>
<evidence type="ECO:0000256" key="1">
    <source>
        <dbReference type="SAM" id="MobiDB-lite"/>
    </source>
</evidence>
<protein>
    <submittedName>
        <fullName evidence="2">Uncharacterized protein</fullName>
    </submittedName>
</protein>
<organism evidence="2 3">
    <name type="scientific">Marasmius tenuissimus</name>
    <dbReference type="NCBI Taxonomy" id="585030"/>
    <lineage>
        <taxon>Eukaryota</taxon>
        <taxon>Fungi</taxon>
        <taxon>Dikarya</taxon>
        <taxon>Basidiomycota</taxon>
        <taxon>Agaricomycotina</taxon>
        <taxon>Agaricomycetes</taxon>
        <taxon>Agaricomycetidae</taxon>
        <taxon>Agaricales</taxon>
        <taxon>Marasmiineae</taxon>
        <taxon>Marasmiaceae</taxon>
        <taxon>Marasmius</taxon>
    </lineage>
</organism>
<name>A0ABR2ZEV6_9AGAR</name>
<comment type="caution">
    <text evidence="2">The sequence shown here is derived from an EMBL/GenBank/DDBJ whole genome shotgun (WGS) entry which is preliminary data.</text>
</comment>
<keyword evidence="3" id="KW-1185">Reference proteome</keyword>
<accession>A0ABR2ZEV6</accession>
<evidence type="ECO:0000313" key="3">
    <source>
        <dbReference type="Proteomes" id="UP001437256"/>
    </source>
</evidence>
<feature type="region of interest" description="Disordered" evidence="1">
    <location>
        <begin position="267"/>
        <end position="313"/>
    </location>
</feature>
<reference evidence="2 3" key="1">
    <citation type="submission" date="2024-05" db="EMBL/GenBank/DDBJ databases">
        <title>A draft genome resource for the thread blight pathogen Marasmius tenuissimus strain MS-2.</title>
        <authorList>
            <person name="Yulfo-Soto G.E."/>
            <person name="Baruah I.K."/>
            <person name="Amoako-Attah I."/>
            <person name="Bukari Y."/>
            <person name="Meinhardt L.W."/>
            <person name="Bailey B.A."/>
            <person name="Cohen S.P."/>
        </authorList>
    </citation>
    <scope>NUCLEOTIDE SEQUENCE [LARGE SCALE GENOMIC DNA]</scope>
    <source>
        <strain evidence="2 3">MS-2</strain>
    </source>
</reference>
<feature type="region of interest" description="Disordered" evidence="1">
    <location>
        <begin position="186"/>
        <end position="216"/>
    </location>
</feature>